<dbReference type="EMBL" id="JMIH01000022">
    <property type="protein sequence ID" value="KEO73271.1"/>
    <property type="molecule type" value="Genomic_DNA"/>
</dbReference>
<proteinExistence type="predicted"/>
<dbReference type="RefSeq" id="WP_035075064.1">
    <property type="nucleotide sequence ID" value="NZ_JMIH01000022.1"/>
</dbReference>
<dbReference type="SUPFAM" id="SSF117074">
    <property type="entry name" value="Hypothetical protein PA1324"/>
    <property type="match status" value="1"/>
</dbReference>
<protein>
    <recommendedName>
        <fullName evidence="1">DUF4382 domain-containing protein</fullName>
    </recommendedName>
</protein>
<dbReference type="Proteomes" id="UP000027821">
    <property type="component" value="Unassembled WGS sequence"/>
</dbReference>
<dbReference type="AlphaFoldDB" id="A0A074KTI2"/>
<dbReference type="Pfam" id="PF14321">
    <property type="entry name" value="DUF4382"/>
    <property type="match status" value="1"/>
</dbReference>
<evidence type="ECO:0000259" key="1">
    <source>
        <dbReference type="Pfam" id="PF14321"/>
    </source>
</evidence>
<dbReference type="InterPro" id="IPR025491">
    <property type="entry name" value="DUF4382"/>
</dbReference>
<organism evidence="2 3">
    <name type="scientific">Anditalea andensis</name>
    <dbReference type="NCBI Taxonomy" id="1048983"/>
    <lineage>
        <taxon>Bacteria</taxon>
        <taxon>Pseudomonadati</taxon>
        <taxon>Bacteroidota</taxon>
        <taxon>Cytophagia</taxon>
        <taxon>Cytophagales</taxon>
        <taxon>Cytophagaceae</taxon>
        <taxon>Anditalea</taxon>
    </lineage>
</organism>
<dbReference type="STRING" id="1048983.EL17_13050"/>
<gene>
    <name evidence="2" type="ORF">EL17_13050</name>
</gene>
<evidence type="ECO:0000313" key="3">
    <source>
        <dbReference type="Proteomes" id="UP000027821"/>
    </source>
</evidence>
<dbReference type="eggNOG" id="ENOG50309D6">
    <property type="taxonomic scope" value="Bacteria"/>
</dbReference>
<keyword evidence="3" id="KW-1185">Reference proteome</keyword>
<reference evidence="2 3" key="1">
    <citation type="submission" date="2014-04" db="EMBL/GenBank/DDBJ databases">
        <title>Characterization and application of a salt tolerant electro-active bacterium.</title>
        <authorList>
            <person name="Yang L."/>
            <person name="Wei S."/>
            <person name="Tay Q.X.M."/>
        </authorList>
    </citation>
    <scope>NUCLEOTIDE SEQUENCE [LARGE SCALE GENOMIC DNA]</scope>
    <source>
        <strain evidence="2 3">LY1</strain>
    </source>
</reference>
<sequence>MVLLASCSGDDERENGLVNIFLIDAPGDFDEVFVEVLGVEVVPDNGEPIFYDFIPANKMVNVANLVGEASLLVGRGRIPIGMMTQMTLVLGEELYLQRAGQRINMEYASPENRRIVFETNYNILGGVSYDLYIDIDLARSVRGIAGVFVFDPVARNFSNMGKGILTGTVNPPAARPYIYAFSDTDTLTTLTNAEGRYFFRGLNSGNYQISIQPRPPYTDTTFISPIRTDTLNRIPTIVLRRPAA</sequence>
<evidence type="ECO:0000313" key="2">
    <source>
        <dbReference type="EMBL" id="KEO73271.1"/>
    </source>
</evidence>
<dbReference type="Gene3D" id="2.60.40.10">
    <property type="entry name" value="Immunoglobulins"/>
    <property type="match status" value="1"/>
</dbReference>
<dbReference type="InterPro" id="IPR013783">
    <property type="entry name" value="Ig-like_fold"/>
</dbReference>
<name>A0A074KTI2_9BACT</name>
<feature type="domain" description="DUF4382" evidence="1">
    <location>
        <begin position="15"/>
        <end position="143"/>
    </location>
</feature>
<accession>A0A074KTI2</accession>
<comment type="caution">
    <text evidence="2">The sequence shown here is derived from an EMBL/GenBank/DDBJ whole genome shotgun (WGS) entry which is preliminary data.</text>
</comment>